<dbReference type="RefSeq" id="WP_327616424.1">
    <property type="nucleotide sequence ID" value="NZ_JAYWTM010000001.1"/>
</dbReference>
<keyword evidence="5" id="KW-0479">Metal-binding</keyword>
<dbReference type="InterPro" id="IPR050155">
    <property type="entry name" value="HAD-like_hydrolase_sf"/>
</dbReference>
<comment type="similarity">
    <text evidence="3">Belongs to the HAD-like hydrolase superfamily. CbbY/CbbZ/Gph/YieH family.</text>
</comment>
<evidence type="ECO:0000256" key="5">
    <source>
        <dbReference type="ARBA" id="ARBA00022723"/>
    </source>
</evidence>
<dbReference type="Gene3D" id="1.10.150.240">
    <property type="entry name" value="Putative phosphatase, domain 2"/>
    <property type="match status" value="1"/>
</dbReference>
<evidence type="ECO:0000313" key="7">
    <source>
        <dbReference type="Proteomes" id="UP001309705"/>
    </source>
</evidence>
<dbReference type="SUPFAM" id="SSF56784">
    <property type="entry name" value="HAD-like"/>
    <property type="match status" value="1"/>
</dbReference>
<evidence type="ECO:0000256" key="3">
    <source>
        <dbReference type="ARBA" id="ARBA00006171"/>
    </source>
</evidence>
<dbReference type="Gene3D" id="3.40.50.1000">
    <property type="entry name" value="HAD superfamily/HAD-like"/>
    <property type="match status" value="1"/>
</dbReference>
<evidence type="ECO:0000256" key="1">
    <source>
        <dbReference type="ARBA" id="ARBA00000830"/>
    </source>
</evidence>
<dbReference type="PANTHER" id="PTHR43434:SF1">
    <property type="entry name" value="PHOSPHOGLYCOLATE PHOSPHATASE"/>
    <property type="match status" value="1"/>
</dbReference>
<comment type="caution">
    <text evidence="6">The sequence shown here is derived from an EMBL/GenBank/DDBJ whole genome shotgun (WGS) entry which is preliminary data.</text>
</comment>
<reference evidence="6 7" key="1">
    <citation type="journal article" date="2017" name="Int. J. Syst. Evol. Microbiol.">
        <title>Brenneria populi subsp. brevivirga subsp. nov. isolated from symptomatic bark of Populus x euramericana canker, and description of Brenneria populi subsp. populi subsp. nov.</title>
        <authorList>
            <person name="Zheng M.H."/>
            <person name="Piao C.G."/>
            <person name="Xue H."/>
            <person name="Guo M.W."/>
            <person name="Li Y."/>
        </authorList>
    </citation>
    <scope>NUCLEOTIDE SEQUENCE [LARGE SCALE GENOMIC DNA]</scope>
    <source>
        <strain evidence="6 7">D9-5</strain>
    </source>
</reference>
<evidence type="ECO:0000313" key="6">
    <source>
        <dbReference type="EMBL" id="MEC5341215.1"/>
    </source>
</evidence>
<accession>A0ABU6JL07</accession>
<comment type="catalytic activity">
    <reaction evidence="1">
        <text>2-phosphoglycolate + H2O = glycolate + phosphate</text>
        <dbReference type="Rhea" id="RHEA:14369"/>
        <dbReference type="ChEBI" id="CHEBI:15377"/>
        <dbReference type="ChEBI" id="CHEBI:29805"/>
        <dbReference type="ChEBI" id="CHEBI:43474"/>
        <dbReference type="ChEBI" id="CHEBI:58033"/>
        <dbReference type="EC" id="3.1.3.18"/>
    </reaction>
</comment>
<name>A0ABU6JL07_9GAMM</name>
<keyword evidence="7" id="KW-1185">Reference proteome</keyword>
<dbReference type="Pfam" id="PF00702">
    <property type="entry name" value="Hydrolase"/>
    <property type="match status" value="1"/>
</dbReference>
<dbReference type="SFLD" id="SFLDS00003">
    <property type="entry name" value="Haloacid_Dehalogenase"/>
    <property type="match status" value="1"/>
</dbReference>
<evidence type="ECO:0000256" key="4">
    <source>
        <dbReference type="ARBA" id="ARBA00013078"/>
    </source>
</evidence>
<dbReference type="InterPro" id="IPR006439">
    <property type="entry name" value="HAD-SF_hydro_IA"/>
</dbReference>
<keyword evidence="6" id="KW-0378">Hydrolase</keyword>
<gene>
    <name evidence="6" type="ORF">VSX58_01140</name>
</gene>
<sequence length="250" mass="26556">MRFKGLLFDKDGTLLEFHAMWLQVARAVAARLLQRYPDAAATGPALLAAIGAAGDRIASQGLLAAHPTEDIAREWHRMMAPGGGLAPFTREVKGLFNAQVAGNPASIRALPGVKEKLAVLKARGFKLGVATADSKDATLFSLKQAGLYPLFDYIGYSDGDVAPKPAPALLQRFCARCDLAVGEVVIFGDTVSDMLFGRNAGAKRVGVLTGAATREELAPYADMILASVADVNAGLLRRLAHKEGEQAWLE</sequence>
<comment type="pathway">
    <text evidence="2">Organic acid metabolism; glycolate biosynthesis; glycolate from 2-phosphoglycolate: step 1/1.</text>
</comment>
<dbReference type="NCBIfam" id="TIGR01549">
    <property type="entry name" value="HAD-SF-IA-v1"/>
    <property type="match status" value="1"/>
</dbReference>
<proteinExistence type="inferred from homology"/>
<protein>
    <recommendedName>
        <fullName evidence="4">phosphoglycolate phosphatase</fullName>
        <ecNumber evidence="4">3.1.3.18</ecNumber>
    </recommendedName>
</protein>
<dbReference type="InterPro" id="IPR023214">
    <property type="entry name" value="HAD_sf"/>
</dbReference>
<organism evidence="6 7">
    <name type="scientific">Brenneria populi</name>
    <dbReference type="NCBI Taxonomy" id="1505588"/>
    <lineage>
        <taxon>Bacteria</taxon>
        <taxon>Pseudomonadati</taxon>
        <taxon>Pseudomonadota</taxon>
        <taxon>Gammaproteobacteria</taxon>
        <taxon>Enterobacterales</taxon>
        <taxon>Pectobacteriaceae</taxon>
        <taxon>Brenneria</taxon>
    </lineage>
</organism>
<dbReference type="SFLD" id="SFLDG01129">
    <property type="entry name" value="C1.5:_HAD__Beta-PGM__Phosphata"/>
    <property type="match status" value="1"/>
</dbReference>
<dbReference type="PANTHER" id="PTHR43434">
    <property type="entry name" value="PHOSPHOGLYCOLATE PHOSPHATASE"/>
    <property type="match status" value="1"/>
</dbReference>
<dbReference type="EC" id="3.1.3.18" evidence="4"/>
<dbReference type="Proteomes" id="UP001309705">
    <property type="component" value="Unassembled WGS sequence"/>
</dbReference>
<dbReference type="InterPro" id="IPR036412">
    <property type="entry name" value="HAD-like_sf"/>
</dbReference>
<dbReference type="GO" id="GO:0016787">
    <property type="term" value="F:hydrolase activity"/>
    <property type="evidence" value="ECO:0007669"/>
    <property type="project" value="UniProtKB-KW"/>
</dbReference>
<dbReference type="EMBL" id="JAYWTM010000001">
    <property type="protein sequence ID" value="MEC5341215.1"/>
    <property type="molecule type" value="Genomic_DNA"/>
</dbReference>
<evidence type="ECO:0000256" key="2">
    <source>
        <dbReference type="ARBA" id="ARBA00004818"/>
    </source>
</evidence>
<dbReference type="InterPro" id="IPR023198">
    <property type="entry name" value="PGP-like_dom2"/>
</dbReference>